<dbReference type="PANTHER" id="PTHR12839">
    <property type="entry name" value="NONSENSE-MEDIATED MRNA DECAY PROTEIN 2 UP-FRAMESHIFT SUPPRESSOR 2"/>
    <property type="match status" value="1"/>
</dbReference>
<sequence>MDDERRIQLHELNTKAWNGEQVFPLKSQKLDSSIKRNTGFIKRLKQGINKESKQSLLKDLSEVSLEKYLSEITNTAAEGLSNVGNKNEDVIAAVEVVSGLHQRFNARFTCGVFELYLNNFTTSADDSTVDKEGLAKSTKLKGNLRVLTELYLVGIFTSLDKVSSKEALPSFLQRRVNKKEPLLLPILKETLNYKFKLGFSTAIATSFVKRFPFFFDNEDTSLNVCIFDNDLKGSLQALFKVFTEAVFARALELYSKVKKLYKEHQKCQFRTGKSTDEYIEEYNFCLPIYESFKTASENLAEFFQLNLPAFGTESDARNEETSSYSPVITNTMALPGQRVWENEETRKFYEILPNIDDVYTESLRNTTEANGDAINRFFASLEGAETKAMIDSLSVQYWATNLDNKATRKRLLKFLIETQDWSKIRIFARYLATNAKYLPEVIEEFITYLDHGFRSQLHSNRINVKNIIFFSEMVKFMLLPTYMIFHKIRTLIINLQVPNNIEILTVFFEHLGIFLINKPEYKQHMEKMVELIKENKKDRQLNINLKGALDNLINLVYPPSIRSLNADAKILTSEQKFYRVLIRRELGNFEHKHVIKLLRKANWKDPNVYNMLCELLTKPEEISYQNIPLMARVVKELYAYQRNFVIKCIDEVIENIDRGLEISDYSKNMQRISEVRYLTELYNCELIKPVVLIDSLFKIMSFGHARVGTNLFSPSDIDRSDDYFRIQLISTVLLHPTKTSPTFRNKTKLFLMFFDYYISTKDQPIPQEVNFKLDAIFEKFMPDGGINRSASTQESAMRLFDALKTQSAGHQGGKSEFALPRESSINLSEVEYESANEEDEVEFDKDDVGSDISGLIDDEEDEQEDQHDHDQDESDSDSDGDDEEDSEEEYSEEDDIYRDIDADRDIEKKRMYEEFQRKMRQDDERKIEAEMERQFQQILLESADSRKNEKVTGGKIPILSSKNESDKPELLRPASSRSREQSNKIAFTFLSRSGKKTQSRVLGLPSNVEFVSGVLEEEERLKNEREKIKKIVLQRTFD</sequence>
<dbReference type="GO" id="GO:0003723">
    <property type="term" value="F:RNA binding"/>
    <property type="evidence" value="ECO:0007669"/>
    <property type="project" value="InterPro"/>
</dbReference>
<dbReference type="Pfam" id="PF04050">
    <property type="entry name" value="Upf2"/>
    <property type="match status" value="1"/>
</dbReference>
<feature type="region of interest" description="Disordered" evidence="3">
    <location>
        <begin position="940"/>
        <end position="982"/>
    </location>
</feature>
<dbReference type="SUPFAM" id="SSF48371">
    <property type="entry name" value="ARM repeat"/>
    <property type="match status" value="2"/>
</dbReference>
<feature type="domain" description="MIF4G" evidence="4">
    <location>
        <begin position="371"/>
        <end position="559"/>
    </location>
</feature>
<feature type="region of interest" description="Disordered" evidence="3">
    <location>
        <begin position="830"/>
        <end position="905"/>
    </location>
</feature>
<reference evidence="5 6" key="1">
    <citation type="journal article" date="2011" name="Proc. Natl. Acad. Sci. U.S.A.">
        <title>Evolutionary erosion of yeast sex chromosomes by mating-type switching accidents.</title>
        <authorList>
            <person name="Gordon J.L."/>
            <person name="Armisen D."/>
            <person name="Proux-Wera E."/>
            <person name="Oheigeartaigh S.S."/>
            <person name="Byrne K.P."/>
            <person name="Wolfe K.H."/>
        </authorList>
    </citation>
    <scope>NUCLEOTIDE SEQUENCE [LARGE SCALE GENOMIC DNA]</scope>
    <source>
        <strain evidence="6">ATCC 10662 / CBS 1146 / NBRC 0425 / NCYC 2629 / NRRL Y-866</strain>
    </source>
</reference>
<dbReference type="GO" id="GO:0035145">
    <property type="term" value="C:exon-exon junction complex"/>
    <property type="evidence" value="ECO:0007669"/>
    <property type="project" value="TreeGrafter"/>
</dbReference>
<dbReference type="STRING" id="1076872.G8ZV64"/>
<evidence type="ECO:0000313" key="5">
    <source>
        <dbReference type="EMBL" id="CCE92508.1"/>
    </source>
</evidence>
<dbReference type="SMART" id="SM00543">
    <property type="entry name" value="MIF4G"/>
    <property type="match status" value="3"/>
</dbReference>
<dbReference type="InterPro" id="IPR039762">
    <property type="entry name" value="Nmd2/UPF2"/>
</dbReference>
<dbReference type="InParanoid" id="G8ZV64"/>
<evidence type="ECO:0000259" key="4">
    <source>
        <dbReference type="SMART" id="SM00543"/>
    </source>
</evidence>
<organism evidence="5 6">
    <name type="scientific">Torulaspora delbrueckii</name>
    <name type="common">Yeast</name>
    <name type="synonym">Candida colliculosa</name>
    <dbReference type="NCBI Taxonomy" id="4950"/>
    <lineage>
        <taxon>Eukaryota</taxon>
        <taxon>Fungi</taxon>
        <taxon>Dikarya</taxon>
        <taxon>Ascomycota</taxon>
        <taxon>Saccharomycotina</taxon>
        <taxon>Saccharomycetes</taxon>
        <taxon>Saccharomycetales</taxon>
        <taxon>Saccharomycetaceae</taxon>
        <taxon>Torulaspora</taxon>
    </lineage>
</organism>
<evidence type="ECO:0000256" key="3">
    <source>
        <dbReference type="SAM" id="MobiDB-lite"/>
    </source>
</evidence>
<protein>
    <recommendedName>
        <fullName evidence="4">MIF4G domain-containing protein</fullName>
    </recommendedName>
</protein>
<dbReference type="InterPro" id="IPR007193">
    <property type="entry name" value="Upf2/Nmd2_C"/>
</dbReference>
<dbReference type="Proteomes" id="UP000005627">
    <property type="component" value="Chromosome 5"/>
</dbReference>
<proteinExistence type="predicted"/>
<feature type="compositionally biased region" description="Acidic residues" evidence="3">
    <location>
        <begin position="856"/>
        <end position="896"/>
    </location>
</feature>
<dbReference type="OrthoDB" id="27832at2759"/>
<dbReference type="eggNOG" id="KOG2051">
    <property type="taxonomic scope" value="Eukaryota"/>
</dbReference>
<dbReference type="Pfam" id="PF02854">
    <property type="entry name" value="MIF4G"/>
    <property type="match status" value="3"/>
</dbReference>
<comment type="subcellular location">
    <subcellularLocation>
        <location evidence="1">Cytoplasm</location>
    </subcellularLocation>
</comment>
<feature type="domain" description="MIF4G" evidence="4">
    <location>
        <begin position="34"/>
        <end position="264"/>
    </location>
</feature>
<keyword evidence="2" id="KW-0963">Cytoplasm</keyword>
<gene>
    <name evidence="5" type="primary">TDEL0E02650</name>
    <name evidence="5" type="ORF">TDEL_0E02650</name>
</gene>
<dbReference type="RefSeq" id="XP_003681719.1">
    <property type="nucleotide sequence ID" value="XM_003681671.1"/>
</dbReference>
<name>G8ZV64_TORDE</name>
<dbReference type="InterPro" id="IPR016024">
    <property type="entry name" value="ARM-type_fold"/>
</dbReference>
<feature type="compositionally biased region" description="Acidic residues" evidence="3">
    <location>
        <begin position="830"/>
        <end position="845"/>
    </location>
</feature>
<evidence type="ECO:0000256" key="2">
    <source>
        <dbReference type="ARBA" id="ARBA00022490"/>
    </source>
</evidence>
<evidence type="ECO:0000256" key="1">
    <source>
        <dbReference type="ARBA" id="ARBA00004496"/>
    </source>
</evidence>
<dbReference type="GO" id="GO:0070478">
    <property type="term" value="P:nuclear-transcribed mRNA catabolic process, 3'-5' exonucleolytic nonsense-mediated decay"/>
    <property type="evidence" value="ECO:0007669"/>
    <property type="project" value="EnsemblFungi"/>
</dbReference>
<feature type="domain" description="MIF4G" evidence="4">
    <location>
        <begin position="576"/>
        <end position="783"/>
    </location>
</feature>
<feature type="compositionally biased region" description="Basic and acidic residues" evidence="3">
    <location>
        <begin position="943"/>
        <end position="952"/>
    </location>
</feature>
<dbReference type="GO" id="GO:0005737">
    <property type="term" value="C:cytoplasm"/>
    <property type="evidence" value="ECO:0007669"/>
    <property type="project" value="UniProtKB-SubCell"/>
</dbReference>
<dbReference type="PANTHER" id="PTHR12839:SF7">
    <property type="entry name" value="REGULATOR OF NONSENSE TRANSCRIPTS 2"/>
    <property type="match status" value="1"/>
</dbReference>
<dbReference type="AlphaFoldDB" id="G8ZV64"/>
<keyword evidence="6" id="KW-1185">Reference proteome</keyword>
<accession>G8ZV64</accession>
<dbReference type="InterPro" id="IPR003890">
    <property type="entry name" value="MIF4G-like_typ-3"/>
</dbReference>
<dbReference type="FunCoup" id="G8ZV64">
    <property type="interactions" value="1092"/>
</dbReference>
<dbReference type="GeneID" id="11503909"/>
<dbReference type="KEGG" id="tdl:TDEL_0E02650"/>
<dbReference type="Gene3D" id="1.25.40.180">
    <property type="match status" value="3"/>
</dbReference>
<evidence type="ECO:0000313" key="6">
    <source>
        <dbReference type="Proteomes" id="UP000005627"/>
    </source>
</evidence>
<dbReference type="EMBL" id="HE616746">
    <property type="protein sequence ID" value="CCE92508.1"/>
    <property type="molecule type" value="Genomic_DNA"/>
</dbReference>
<dbReference type="HOGENOM" id="CLU_002633_1_0_1"/>
<dbReference type="FunFam" id="1.25.40.180:FF:000104">
    <property type="entry name" value="Nonsense-mediated mRNA decay protein 2"/>
    <property type="match status" value="1"/>
</dbReference>
<dbReference type="GO" id="GO:0006310">
    <property type="term" value="P:DNA recombination"/>
    <property type="evidence" value="ECO:0007669"/>
    <property type="project" value="EnsemblFungi"/>
</dbReference>